<dbReference type="OrthoDB" id="9782855at2"/>
<name>A0A347UJ77_9RHOB</name>
<dbReference type="InterPro" id="IPR003333">
    <property type="entry name" value="CMAS"/>
</dbReference>
<keyword evidence="2 6" id="KW-0489">Methyltransferase</keyword>
<dbReference type="InterPro" id="IPR029063">
    <property type="entry name" value="SAM-dependent_MTases_sf"/>
</dbReference>
<protein>
    <submittedName>
        <fullName evidence="6">Class I SAM-dependent methyltransferase</fullName>
    </submittedName>
</protein>
<comment type="similarity">
    <text evidence="1">Belongs to the CFA/CMAS family.</text>
</comment>
<sequence>MNVLTTIKGQHDLPRYFAPVYRKLSQIHTGRLSVTLPDGRLFQVEGQHTGPSGQMEIHNGDVFARLLREGNLGFAEAYLDGWWSTPDLQSLLDVLAANQDVVAQNAPGSSVVRVIEQLRHRMRSNTKRQAVKNIHQHYDLGEAFFSKWLDETMSYSAARYITGKEDLKTAQLQKLALMCDSLELKEGDHLLDIGCGWGGFALFAARRGAQVTGLTISKDHYDYCTALMKREGVSERVKIVMRDYRDETGRYDGIGSIEMIEHVGEKFWPDYFSMINRCLKPGGKATVQAITIEDALFPLYRRNIDFVRKHIFPGGMLPCPQAIKDNIRNAGMDLVGEFDLTDSYSRTLREWGSAFNTRWDEIKALGFDEQFRRMWGWYLAVSAAGHAYGSTAVTQFTMQRPA</sequence>
<dbReference type="GO" id="GO:0032259">
    <property type="term" value="P:methylation"/>
    <property type="evidence" value="ECO:0007669"/>
    <property type="project" value="UniProtKB-KW"/>
</dbReference>
<evidence type="ECO:0000256" key="2">
    <source>
        <dbReference type="ARBA" id="ARBA00022603"/>
    </source>
</evidence>
<proteinExistence type="inferred from homology"/>
<keyword evidence="4" id="KW-0949">S-adenosyl-L-methionine</keyword>
<keyword evidence="7" id="KW-1185">Reference proteome</keyword>
<evidence type="ECO:0000256" key="1">
    <source>
        <dbReference type="ARBA" id="ARBA00010815"/>
    </source>
</evidence>
<evidence type="ECO:0000313" key="7">
    <source>
        <dbReference type="Proteomes" id="UP000261704"/>
    </source>
</evidence>
<keyword evidence="3 6" id="KW-0808">Transferase</keyword>
<evidence type="ECO:0000313" key="6">
    <source>
        <dbReference type="EMBL" id="AXX98905.1"/>
    </source>
</evidence>
<dbReference type="PANTHER" id="PTHR43667">
    <property type="entry name" value="CYCLOPROPANE-FATTY-ACYL-PHOSPHOLIPID SYNTHASE"/>
    <property type="match status" value="1"/>
</dbReference>
<dbReference type="Pfam" id="PF02353">
    <property type="entry name" value="CMAS"/>
    <property type="match status" value="1"/>
</dbReference>
<accession>A0A347UJ77</accession>
<dbReference type="PANTHER" id="PTHR43667:SF2">
    <property type="entry name" value="FATTY ACID C-METHYL TRANSFERASE"/>
    <property type="match status" value="1"/>
</dbReference>
<organism evidence="6 7">
    <name type="scientific">Profundibacter amoris</name>
    <dbReference type="NCBI Taxonomy" id="2171755"/>
    <lineage>
        <taxon>Bacteria</taxon>
        <taxon>Pseudomonadati</taxon>
        <taxon>Pseudomonadota</taxon>
        <taxon>Alphaproteobacteria</taxon>
        <taxon>Rhodobacterales</taxon>
        <taxon>Paracoccaceae</taxon>
        <taxon>Profundibacter</taxon>
    </lineage>
</organism>
<evidence type="ECO:0000256" key="4">
    <source>
        <dbReference type="ARBA" id="ARBA00022691"/>
    </source>
</evidence>
<dbReference type="AlphaFoldDB" id="A0A347UJ77"/>
<dbReference type="CDD" id="cd02440">
    <property type="entry name" value="AdoMet_MTases"/>
    <property type="match status" value="1"/>
</dbReference>
<evidence type="ECO:0000256" key="3">
    <source>
        <dbReference type="ARBA" id="ARBA00022679"/>
    </source>
</evidence>
<dbReference type="Gene3D" id="3.40.50.150">
    <property type="entry name" value="Vaccinia Virus protein VP39"/>
    <property type="match status" value="1"/>
</dbReference>
<dbReference type="RefSeq" id="WP_118943559.1">
    <property type="nucleotide sequence ID" value="NZ_CP032125.1"/>
</dbReference>
<evidence type="ECO:0000256" key="5">
    <source>
        <dbReference type="ARBA" id="ARBA00023098"/>
    </source>
</evidence>
<dbReference type="InterPro" id="IPR050723">
    <property type="entry name" value="CFA/CMAS"/>
</dbReference>
<reference evidence="6 7" key="1">
    <citation type="submission" date="2018-09" db="EMBL/GenBank/DDBJ databases">
        <title>Profundibacter amoris BAR1 gen. nov., sp. nov., a new member of the Roseobacter clade isolated at Lokis Castle Vent Field on the Arctic Mid-Oceanic Ridge.</title>
        <authorList>
            <person name="Le Moine Bauer S."/>
            <person name="Sjoeberg A.G."/>
            <person name="L'Haridon S."/>
            <person name="Stokke R."/>
            <person name="Roalkvam I."/>
            <person name="Steen I.H."/>
            <person name="Dahle H."/>
        </authorList>
    </citation>
    <scope>NUCLEOTIDE SEQUENCE [LARGE SCALE GENOMIC DNA]</scope>
    <source>
        <strain evidence="6 7">BAR1</strain>
    </source>
</reference>
<dbReference type="SUPFAM" id="SSF53335">
    <property type="entry name" value="S-adenosyl-L-methionine-dependent methyltransferases"/>
    <property type="match status" value="1"/>
</dbReference>
<dbReference type="GO" id="GO:0008168">
    <property type="term" value="F:methyltransferase activity"/>
    <property type="evidence" value="ECO:0007669"/>
    <property type="project" value="UniProtKB-KW"/>
</dbReference>
<dbReference type="KEGG" id="pamo:BAR1_13795"/>
<gene>
    <name evidence="6" type="ORF">BAR1_13795</name>
</gene>
<dbReference type="GO" id="GO:0008610">
    <property type="term" value="P:lipid biosynthetic process"/>
    <property type="evidence" value="ECO:0007669"/>
    <property type="project" value="InterPro"/>
</dbReference>
<dbReference type="Proteomes" id="UP000261704">
    <property type="component" value="Chromosome"/>
</dbReference>
<dbReference type="PIRSF" id="PIRSF003085">
    <property type="entry name" value="CMAS"/>
    <property type="match status" value="1"/>
</dbReference>
<dbReference type="EMBL" id="CP032125">
    <property type="protein sequence ID" value="AXX98905.1"/>
    <property type="molecule type" value="Genomic_DNA"/>
</dbReference>
<keyword evidence="5" id="KW-0443">Lipid metabolism</keyword>